<evidence type="ECO:0000313" key="2">
    <source>
        <dbReference type="EMBL" id="GBP67731.1"/>
    </source>
</evidence>
<proteinExistence type="predicted"/>
<dbReference type="EMBL" id="BGZK01000989">
    <property type="protein sequence ID" value="GBP67731.1"/>
    <property type="molecule type" value="Genomic_DNA"/>
</dbReference>
<name>A0A4C1XV14_EUMVA</name>
<evidence type="ECO:0000256" key="1">
    <source>
        <dbReference type="SAM" id="MobiDB-lite"/>
    </source>
</evidence>
<reference evidence="2 3" key="1">
    <citation type="journal article" date="2019" name="Commun. Biol.">
        <title>The bagworm genome reveals a unique fibroin gene that provides high tensile strength.</title>
        <authorList>
            <person name="Kono N."/>
            <person name="Nakamura H."/>
            <person name="Ohtoshi R."/>
            <person name="Tomita M."/>
            <person name="Numata K."/>
            <person name="Arakawa K."/>
        </authorList>
    </citation>
    <scope>NUCLEOTIDE SEQUENCE [LARGE SCALE GENOMIC DNA]</scope>
</reference>
<protein>
    <submittedName>
        <fullName evidence="2">Uncharacterized protein</fullName>
    </submittedName>
</protein>
<feature type="region of interest" description="Disordered" evidence="1">
    <location>
        <begin position="57"/>
        <end position="104"/>
    </location>
</feature>
<comment type="caution">
    <text evidence="2">The sequence shown here is derived from an EMBL/GenBank/DDBJ whole genome shotgun (WGS) entry which is preliminary data.</text>
</comment>
<sequence length="104" mass="11369">MRETSTARPSRDRPAPAQPPRASLSDGGSGRELLATTRGNAMQTTWSVLRATGALLEPESRTDAGRAARGRVPTGTSECTRRPLRRGNQQKLKLPKKFETQNIQ</sequence>
<accession>A0A4C1XV14</accession>
<feature type="compositionally biased region" description="Basic and acidic residues" evidence="1">
    <location>
        <begin position="1"/>
        <end position="14"/>
    </location>
</feature>
<dbReference type="Proteomes" id="UP000299102">
    <property type="component" value="Unassembled WGS sequence"/>
</dbReference>
<organism evidence="2 3">
    <name type="scientific">Eumeta variegata</name>
    <name type="common">Bagworm moth</name>
    <name type="synonym">Eumeta japonica</name>
    <dbReference type="NCBI Taxonomy" id="151549"/>
    <lineage>
        <taxon>Eukaryota</taxon>
        <taxon>Metazoa</taxon>
        <taxon>Ecdysozoa</taxon>
        <taxon>Arthropoda</taxon>
        <taxon>Hexapoda</taxon>
        <taxon>Insecta</taxon>
        <taxon>Pterygota</taxon>
        <taxon>Neoptera</taxon>
        <taxon>Endopterygota</taxon>
        <taxon>Lepidoptera</taxon>
        <taxon>Glossata</taxon>
        <taxon>Ditrysia</taxon>
        <taxon>Tineoidea</taxon>
        <taxon>Psychidae</taxon>
        <taxon>Oiketicinae</taxon>
        <taxon>Eumeta</taxon>
    </lineage>
</organism>
<feature type="region of interest" description="Disordered" evidence="1">
    <location>
        <begin position="1"/>
        <end position="43"/>
    </location>
</feature>
<dbReference type="AlphaFoldDB" id="A0A4C1XV14"/>
<gene>
    <name evidence="2" type="ORF">EVAR_40502_1</name>
</gene>
<keyword evidence="3" id="KW-1185">Reference proteome</keyword>
<evidence type="ECO:0000313" key="3">
    <source>
        <dbReference type="Proteomes" id="UP000299102"/>
    </source>
</evidence>